<dbReference type="PANTHER" id="PTHR43394:SF19">
    <property type="entry name" value="ABC TRANSPORTER B FAMILY"/>
    <property type="match status" value="1"/>
</dbReference>
<dbReference type="EMBL" id="JANAVB010033220">
    <property type="protein sequence ID" value="KAJ6808653.1"/>
    <property type="molecule type" value="Genomic_DNA"/>
</dbReference>
<evidence type="ECO:0000313" key="9">
    <source>
        <dbReference type="Proteomes" id="UP001140949"/>
    </source>
</evidence>
<proteinExistence type="predicted"/>
<dbReference type="Pfam" id="PF00664">
    <property type="entry name" value="ABC_membrane"/>
    <property type="match status" value="1"/>
</dbReference>
<comment type="subcellular location">
    <subcellularLocation>
        <location evidence="1">Membrane</location>
        <topology evidence="1">Multi-pass membrane protein</topology>
    </subcellularLocation>
</comment>
<evidence type="ECO:0000256" key="4">
    <source>
        <dbReference type="ARBA" id="ARBA00023136"/>
    </source>
</evidence>
<evidence type="ECO:0000313" key="8">
    <source>
        <dbReference type="EMBL" id="KAJ6841004.1"/>
    </source>
</evidence>
<evidence type="ECO:0000256" key="2">
    <source>
        <dbReference type="ARBA" id="ARBA00022692"/>
    </source>
</evidence>
<evidence type="ECO:0000256" key="5">
    <source>
        <dbReference type="SAM" id="Phobius"/>
    </source>
</evidence>
<feature type="transmembrane region" description="Helical" evidence="5">
    <location>
        <begin position="183"/>
        <end position="209"/>
    </location>
</feature>
<organism evidence="8 9">
    <name type="scientific">Iris pallida</name>
    <name type="common">Sweet iris</name>
    <dbReference type="NCBI Taxonomy" id="29817"/>
    <lineage>
        <taxon>Eukaryota</taxon>
        <taxon>Viridiplantae</taxon>
        <taxon>Streptophyta</taxon>
        <taxon>Embryophyta</taxon>
        <taxon>Tracheophyta</taxon>
        <taxon>Spermatophyta</taxon>
        <taxon>Magnoliopsida</taxon>
        <taxon>Liliopsida</taxon>
        <taxon>Asparagales</taxon>
        <taxon>Iridaceae</taxon>
        <taxon>Iridoideae</taxon>
        <taxon>Irideae</taxon>
        <taxon>Iris</taxon>
    </lineage>
</organism>
<protein>
    <submittedName>
        <fullName evidence="8">ABC transporter B family member 26, chloroplastic</fullName>
    </submittedName>
</protein>
<dbReference type="InterPro" id="IPR036640">
    <property type="entry name" value="ABC1_TM_sf"/>
</dbReference>
<dbReference type="GO" id="GO:0015421">
    <property type="term" value="F:ABC-type oligopeptide transporter activity"/>
    <property type="evidence" value="ECO:0007669"/>
    <property type="project" value="TreeGrafter"/>
</dbReference>
<dbReference type="EMBL" id="JANAVB010008998">
    <property type="protein sequence ID" value="KAJ6841004.1"/>
    <property type="molecule type" value="Genomic_DNA"/>
</dbReference>
<evidence type="ECO:0000313" key="7">
    <source>
        <dbReference type="EMBL" id="KAJ6808653.1"/>
    </source>
</evidence>
<keyword evidence="9" id="KW-1185">Reference proteome</keyword>
<evidence type="ECO:0000256" key="3">
    <source>
        <dbReference type="ARBA" id="ARBA00022989"/>
    </source>
</evidence>
<name>A0AAX6HKC3_IRIPA</name>
<feature type="transmembrane region" description="Helical" evidence="5">
    <location>
        <begin position="270"/>
        <end position="297"/>
    </location>
</feature>
<keyword evidence="2 5" id="KW-0812">Transmembrane</keyword>
<dbReference type="Proteomes" id="UP001140949">
    <property type="component" value="Unassembled WGS sequence"/>
</dbReference>
<dbReference type="InterPro" id="IPR011527">
    <property type="entry name" value="ABC1_TM_dom"/>
</dbReference>
<accession>A0AAX6HKC3</accession>
<dbReference type="GO" id="GO:0016020">
    <property type="term" value="C:membrane"/>
    <property type="evidence" value="ECO:0007669"/>
    <property type="project" value="UniProtKB-SubCell"/>
</dbReference>
<dbReference type="SUPFAM" id="SSF90123">
    <property type="entry name" value="ABC transporter transmembrane region"/>
    <property type="match status" value="1"/>
</dbReference>
<evidence type="ECO:0000259" key="6">
    <source>
        <dbReference type="PROSITE" id="PS50929"/>
    </source>
</evidence>
<dbReference type="GO" id="GO:0005524">
    <property type="term" value="F:ATP binding"/>
    <property type="evidence" value="ECO:0007669"/>
    <property type="project" value="InterPro"/>
</dbReference>
<gene>
    <name evidence="7" type="ORF">M6B38_164810</name>
    <name evidence="8" type="ORF">M6B38_309085</name>
</gene>
<feature type="domain" description="ABC transmembrane type-1" evidence="6">
    <location>
        <begin position="142"/>
        <end position="342"/>
    </location>
</feature>
<reference evidence="8" key="2">
    <citation type="submission" date="2023-04" db="EMBL/GenBank/DDBJ databases">
        <authorList>
            <person name="Bruccoleri R.E."/>
            <person name="Oakeley E.J."/>
            <person name="Faust A.-M."/>
            <person name="Dessus-Babus S."/>
            <person name="Altorfer M."/>
            <person name="Burckhardt D."/>
            <person name="Oertli M."/>
            <person name="Naumann U."/>
            <person name="Petersen F."/>
            <person name="Wong J."/>
        </authorList>
    </citation>
    <scope>NUCLEOTIDE SEQUENCE</scope>
    <source>
        <strain evidence="8">GSM-AAB239-AS_SAM_17_03QT</strain>
        <tissue evidence="8">Leaf</tissue>
    </source>
</reference>
<sequence length="358" mass="39979">MASSSYVISTNTDLFFFHRHSLPPKSLPTLFLIHPKKSPPPILSLRSSSNKKRLSAIKAAANTSSAFNGFPTLQNLPAGATEAGFLRRLLSVLPGGSWWSLEEFDAKGGKGEKGEEEEKSMPVMLTLRRMWVLIARERWVVALAFASLVLASITDLSIPHFLAAALFSAQSSERLVFYRSAKLLLFLCFSSAIFSGLRSCCFGFANMILVKRMRERLYHALLFQDMSFFDEETVGNLTSRLGSDCQQVSRVIGNDLNLITRSLLQGTGALIYLFILSWPLALSTVAICSVFGIILLFHGQYQKRAAKISQEFTACSNEVSQESLSLMRTVRVYGTEEQEFRRQDILSYTQNGWIICLV</sequence>
<dbReference type="AlphaFoldDB" id="A0AAX6HKC3"/>
<dbReference type="InterPro" id="IPR039421">
    <property type="entry name" value="Type_1_exporter"/>
</dbReference>
<comment type="caution">
    <text evidence="8">The sequence shown here is derived from an EMBL/GenBank/DDBJ whole genome shotgun (WGS) entry which is preliminary data.</text>
</comment>
<reference evidence="8" key="1">
    <citation type="journal article" date="2023" name="GigaByte">
        <title>Genome assembly of the bearded iris, Iris pallida Lam.</title>
        <authorList>
            <person name="Bruccoleri R.E."/>
            <person name="Oakeley E.J."/>
            <person name="Faust A.M.E."/>
            <person name="Altorfer M."/>
            <person name="Dessus-Babus S."/>
            <person name="Burckhardt D."/>
            <person name="Oertli M."/>
            <person name="Naumann U."/>
            <person name="Petersen F."/>
            <person name="Wong J."/>
        </authorList>
    </citation>
    <scope>NUCLEOTIDE SEQUENCE</scope>
    <source>
        <strain evidence="8">GSM-AAB239-AS_SAM_17_03QT</strain>
    </source>
</reference>
<dbReference type="PANTHER" id="PTHR43394">
    <property type="entry name" value="ATP-DEPENDENT PERMEASE MDL1, MITOCHONDRIAL"/>
    <property type="match status" value="1"/>
</dbReference>
<evidence type="ECO:0000256" key="1">
    <source>
        <dbReference type="ARBA" id="ARBA00004141"/>
    </source>
</evidence>
<keyword evidence="3 5" id="KW-1133">Transmembrane helix</keyword>
<keyword evidence="4 5" id="KW-0472">Membrane</keyword>
<feature type="transmembrane region" description="Helical" evidence="5">
    <location>
        <begin position="139"/>
        <end position="163"/>
    </location>
</feature>
<dbReference type="Gene3D" id="1.20.1560.10">
    <property type="entry name" value="ABC transporter type 1, transmembrane domain"/>
    <property type="match status" value="1"/>
</dbReference>
<dbReference type="PROSITE" id="PS50929">
    <property type="entry name" value="ABC_TM1F"/>
    <property type="match status" value="1"/>
</dbReference>